<protein>
    <submittedName>
        <fullName evidence="2">Uncharacterized protein</fullName>
    </submittedName>
</protein>
<gene>
    <name evidence="2" type="ORF">LCGC14_2964380</name>
</gene>
<proteinExistence type="predicted"/>
<feature type="region of interest" description="Disordered" evidence="1">
    <location>
        <begin position="80"/>
        <end position="103"/>
    </location>
</feature>
<feature type="compositionally biased region" description="Gly residues" evidence="1">
    <location>
        <begin position="94"/>
        <end position="103"/>
    </location>
</feature>
<name>A0A0F8ZJ34_9ZZZZ</name>
<accession>A0A0F8ZJ34</accession>
<evidence type="ECO:0000256" key="1">
    <source>
        <dbReference type="SAM" id="MobiDB-lite"/>
    </source>
</evidence>
<dbReference type="AlphaFoldDB" id="A0A0F8ZJ34"/>
<evidence type="ECO:0000313" key="2">
    <source>
        <dbReference type="EMBL" id="KKK66409.1"/>
    </source>
</evidence>
<organism evidence="2">
    <name type="scientific">marine sediment metagenome</name>
    <dbReference type="NCBI Taxonomy" id="412755"/>
    <lineage>
        <taxon>unclassified sequences</taxon>
        <taxon>metagenomes</taxon>
        <taxon>ecological metagenomes</taxon>
    </lineage>
</organism>
<dbReference type="EMBL" id="LAZR01060092">
    <property type="protein sequence ID" value="KKK66409.1"/>
    <property type="molecule type" value="Genomic_DNA"/>
</dbReference>
<sequence length="103" mass="11236">MIAFINDAYKVVYVVTDDVGRASAIGVTAVRDHPDLFAMAAEGVCPIWRIYCVPSHMKLARRDRREVRVALFSELADALRRGSSPKPQPSGFVGPFGEGEVTG</sequence>
<comment type="caution">
    <text evidence="2">The sequence shown here is derived from an EMBL/GenBank/DDBJ whole genome shotgun (WGS) entry which is preliminary data.</text>
</comment>
<reference evidence="2" key="1">
    <citation type="journal article" date="2015" name="Nature">
        <title>Complex archaea that bridge the gap between prokaryotes and eukaryotes.</title>
        <authorList>
            <person name="Spang A."/>
            <person name="Saw J.H."/>
            <person name="Jorgensen S.L."/>
            <person name="Zaremba-Niedzwiedzka K."/>
            <person name="Martijn J."/>
            <person name="Lind A.E."/>
            <person name="van Eijk R."/>
            <person name="Schleper C."/>
            <person name="Guy L."/>
            <person name="Ettema T.J."/>
        </authorList>
    </citation>
    <scope>NUCLEOTIDE SEQUENCE</scope>
</reference>